<dbReference type="NCBIfam" id="NF042934">
    <property type="entry name" value="cis_reg_atten"/>
    <property type="match status" value="1"/>
</dbReference>
<keyword evidence="2" id="KW-1185">Reference proteome</keyword>
<organism evidence="1 2">
    <name type="scientific">Streptomyces amakusaensis</name>
    <dbReference type="NCBI Taxonomy" id="67271"/>
    <lineage>
        <taxon>Bacteria</taxon>
        <taxon>Bacillati</taxon>
        <taxon>Actinomycetota</taxon>
        <taxon>Actinomycetes</taxon>
        <taxon>Kitasatosporales</taxon>
        <taxon>Streptomycetaceae</taxon>
        <taxon>Streptomyces</taxon>
    </lineage>
</organism>
<proteinExistence type="predicted"/>
<name>A0ABW0AH10_9ACTN</name>
<protein>
    <submittedName>
        <fullName evidence="1">Leader peptide</fullName>
    </submittedName>
</protein>
<dbReference type="EMBL" id="JBHSKP010000005">
    <property type="protein sequence ID" value="MFC5152251.1"/>
    <property type="molecule type" value="Genomic_DNA"/>
</dbReference>
<dbReference type="InterPro" id="IPR049979">
    <property type="entry name" value="Cys_resp_CS_actino"/>
</dbReference>
<dbReference type="RefSeq" id="WP_344477472.1">
    <property type="nucleotide sequence ID" value="NZ_BAAASB010000008.1"/>
</dbReference>
<gene>
    <name evidence="1" type="ORF">ACFPRH_10955</name>
</gene>
<accession>A0ABW0AH10</accession>
<evidence type="ECO:0000313" key="2">
    <source>
        <dbReference type="Proteomes" id="UP001596160"/>
    </source>
</evidence>
<reference evidence="2" key="1">
    <citation type="journal article" date="2019" name="Int. J. Syst. Evol. Microbiol.">
        <title>The Global Catalogue of Microorganisms (GCM) 10K type strain sequencing project: providing services to taxonomists for standard genome sequencing and annotation.</title>
        <authorList>
            <consortium name="The Broad Institute Genomics Platform"/>
            <consortium name="The Broad Institute Genome Sequencing Center for Infectious Disease"/>
            <person name="Wu L."/>
            <person name="Ma J."/>
        </authorList>
    </citation>
    <scope>NUCLEOTIDE SEQUENCE [LARGE SCALE GENOMIC DNA]</scope>
    <source>
        <strain evidence="2">PCU 266</strain>
    </source>
</reference>
<dbReference type="Proteomes" id="UP001596160">
    <property type="component" value="Unassembled WGS sequence"/>
</dbReference>
<evidence type="ECO:0000313" key="1">
    <source>
        <dbReference type="EMBL" id="MFC5152251.1"/>
    </source>
</evidence>
<comment type="caution">
    <text evidence="1">The sequence shown here is derived from an EMBL/GenBank/DDBJ whole genome shotgun (WGS) entry which is preliminary data.</text>
</comment>
<sequence length="35" mass="3779">MTVRRTLTALAPSVTPALSSRRHIDLVRVASSGCR</sequence>